<feature type="transmembrane region" description="Helical" evidence="2">
    <location>
        <begin position="363"/>
        <end position="379"/>
    </location>
</feature>
<feature type="transmembrane region" description="Helical" evidence="2">
    <location>
        <begin position="82"/>
        <end position="102"/>
    </location>
</feature>
<protein>
    <submittedName>
        <fullName evidence="5">Acyl_transf_3 domain-containing protein</fullName>
    </submittedName>
</protein>
<evidence type="ECO:0000313" key="5">
    <source>
        <dbReference type="WBParaSite" id="Csp11.Scaffold629.g9543.t1"/>
    </source>
</evidence>
<feature type="transmembrane region" description="Helical" evidence="2">
    <location>
        <begin position="35"/>
        <end position="55"/>
    </location>
</feature>
<feature type="transmembrane region" description="Helical" evidence="2">
    <location>
        <begin position="331"/>
        <end position="351"/>
    </location>
</feature>
<dbReference type="GO" id="GO:0000271">
    <property type="term" value="P:polysaccharide biosynthetic process"/>
    <property type="evidence" value="ECO:0007669"/>
    <property type="project" value="TreeGrafter"/>
</dbReference>
<dbReference type="GO" id="GO:0016020">
    <property type="term" value="C:membrane"/>
    <property type="evidence" value="ECO:0007669"/>
    <property type="project" value="TreeGrafter"/>
</dbReference>
<feature type="transmembrane region" description="Helical" evidence="2">
    <location>
        <begin position="300"/>
        <end position="319"/>
    </location>
</feature>
<feature type="transmembrane region" description="Helical" evidence="2">
    <location>
        <begin position="175"/>
        <end position="192"/>
    </location>
</feature>
<feature type="region of interest" description="Disordered" evidence="1">
    <location>
        <begin position="653"/>
        <end position="682"/>
    </location>
</feature>
<dbReference type="AlphaFoldDB" id="A0A1I7UI22"/>
<feature type="transmembrane region" description="Helical" evidence="2">
    <location>
        <begin position="198"/>
        <end position="217"/>
    </location>
</feature>
<dbReference type="WBParaSite" id="Csp11.Scaffold629.g9543.t1">
    <property type="protein sequence ID" value="Csp11.Scaffold629.g9543.t1"/>
    <property type="gene ID" value="Csp11.Scaffold629.g9543"/>
</dbReference>
<dbReference type="InterPro" id="IPR050879">
    <property type="entry name" value="Acyltransferase_3"/>
</dbReference>
<evidence type="ECO:0000256" key="2">
    <source>
        <dbReference type="SAM" id="Phobius"/>
    </source>
</evidence>
<dbReference type="STRING" id="1561998.A0A1I7UI22"/>
<reference evidence="5" key="1">
    <citation type="submission" date="2016-11" db="UniProtKB">
        <authorList>
            <consortium name="WormBaseParasite"/>
        </authorList>
    </citation>
    <scope>IDENTIFICATION</scope>
</reference>
<evidence type="ECO:0000256" key="1">
    <source>
        <dbReference type="SAM" id="MobiDB-lite"/>
    </source>
</evidence>
<proteinExistence type="predicted"/>
<feature type="domain" description="Acyltransferase 3" evidence="3">
    <location>
        <begin position="10"/>
        <end position="347"/>
    </location>
</feature>
<sequence>MEKPKKKREDLQGIRGIAIISVILFHFLPSIFPNGYIGVDEFFVLSGYLMCQLLINQKKKKKKNKESSDICIFYIRRLKRILPLYFLILFLSIISIFTLFPFESIHLNVISAKNAALFISNRPKTEDEDYFQMLTSAMDVFTHTWSLSVEVQFYVIVPFIFFIGYHLFSTHLQIPYYFVLGLISYIYSVVFLTDTDAFYSVPARIWQFLIGMIAFLYTESHNISENTYQKLENGEKENYSMPERTNETNKNPLLILIFLLASFVPIEIPSEFLRPGITVMTGILMVSNRKSILESRILTYFGDISYSLYLIHWPIYAFWKSNYSQNDTWNSSLIISLEISILFAVLCFHTFEKWYLKQSDNRIFGLCGVLFLLIMGLLYQETIMEWTSPPSKITKRLDGLNDSYIVSYEEAAKLNKKWTGQDNPLQRVATCEYADKKAVGRVTVHIRLALFSCLDAIPVSACEPLHTVPRKACVTSVAGYEKYVREEKPDYLFILSRFVNIGDPMNTTKIDDDLIFKEMKTQIKKISDSVKHKIFVMHQFARPKGKMVQKMVEVVKEHKNLTEFDKPPTIKLFPGNNLIDENGFIADEKHNDDLATLKYLEKYEVPRTGRYTEEEIAEMEADAADNGQKLIAAEVVAMRMAWMEEDRKNMMEKYTRERQAEIKKEKKEKMEKEKREKEMKKK</sequence>
<accession>A0A1I7UI22</accession>
<keyword evidence="2" id="KW-0472">Membrane</keyword>
<feature type="transmembrane region" description="Helical" evidence="2">
    <location>
        <begin position="151"/>
        <end position="168"/>
    </location>
</feature>
<dbReference type="PANTHER" id="PTHR23028">
    <property type="entry name" value="ACETYLTRANSFERASE"/>
    <property type="match status" value="1"/>
</dbReference>
<organism evidence="4 5">
    <name type="scientific">Caenorhabditis tropicalis</name>
    <dbReference type="NCBI Taxonomy" id="1561998"/>
    <lineage>
        <taxon>Eukaryota</taxon>
        <taxon>Metazoa</taxon>
        <taxon>Ecdysozoa</taxon>
        <taxon>Nematoda</taxon>
        <taxon>Chromadorea</taxon>
        <taxon>Rhabditida</taxon>
        <taxon>Rhabditina</taxon>
        <taxon>Rhabditomorpha</taxon>
        <taxon>Rhabditoidea</taxon>
        <taxon>Rhabditidae</taxon>
        <taxon>Peloderinae</taxon>
        <taxon>Caenorhabditis</taxon>
    </lineage>
</organism>
<keyword evidence="2" id="KW-1133">Transmembrane helix</keyword>
<dbReference type="GO" id="GO:0016747">
    <property type="term" value="F:acyltransferase activity, transferring groups other than amino-acyl groups"/>
    <property type="evidence" value="ECO:0007669"/>
    <property type="project" value="InterPro"/>
</dbReference>
<evidence type="ECO:0000313" key="4">
    <source>
        <dbReference type="Proteomes" id="UP000095282"/>
    </source>
</evidence>
<dbReference type="PANTHER" id="PTHR23028:SF127">
    <property type="entry name" value="ACYL_TRANSF_3 DOMAIN-CONTAINING PROTEIN-RELATED"/>
    <property type="match status" value="1"/>
</dbReference>
<keyword evidence="4" id="KW-1185">Reference proteome</keyword>
<dbReference type="Proteomes" id="UP000095282">
    <property type="component" value="Unplaced"/>
</dbReference>
<feature type="transmembrane region" description="Helical" evidence="2">
    <location>
        <begin position="12"/>
        <end position="29"/>
    </location>
</feature>
<dbReference type="InterPro" id="IPR002656">
    <property type="entry name" value="Acyl_transf_3_dom"/>
</dbReference>
<dbReference type="Pfam" id="PF01757">
    <property type="entry name" value="Acyl_transf_3"/>
    <property type="match status" value="1"/>
</dbReference>
<evidence type="ECO:0000259" key="3">
    <source>
        <dbReference type="Pfam" id="PF01757"/>
    </source>
</evidence>
<keyword evidence="2" id="KW-0812">Transmembrane</keyword>
<dbReference type="eggNOG" id="ENOG502SGA9">
    <property type="taxonomic scope" value="Eukaryota"/>
</dbReference>
<name>A0A1I7UI22_9PELO</name>